<dbReference type="Gene3D" id="3.10.310.70">
    <property type="match status" value="1"/>
</dbReference>
<evidence type="ECO:0000313" key="2">
    <source>
        <dbReference type="EMBL" id="XDQ49264.1"/>
    </source>
</evidence>
<dbReference type="AlphaFoldDB" id="A0AB39R8F5"/>
<sequence length="551" mass="58364">MHADIVFTGGTIRTGVADAPVHDALAVVGGRISALGAAALAACGPLTTVVDLAGGALLPAFGDSHVHPVMGGLGLHGVPVRDRGSAEDIVEAVRRWAEEHPDAEWISGDGFDPWLAPDGRFDARWLDAAVPDRPVVLRTMDHHTAWVNSEALRRVGYTADTPDPVGGEILRRDGSTEPLGTLREFGALSPVLALVPAASREAQVAALREAAAGFAAAGVTWVQDAWVEPQHADVWITAATTRPGLPVRADLAFILEPDGWRERIARFAADRDRVESAAPGLLTARSVKFFADGVIESGTAALLEPYTDCPHSHGIANWSPQELAEAVTAVDALGFRPHIHAIGDGGVRTALDVIETAARTNGPRDRRPVIAHAQLIHPADLPRFAELGVVASLQPLWAQWDSLMTELTLPRIGPERGGRQYQIAALLASGARVAFGSDWPVTAYEPLRGIATAVTRQTPDGTPEGGWLPEERIDIETALTAYSAGCAHQAFEEKEWGVLRPGMRADLVHLAADPVETAPATLTGLPVLGTWLAGRRTHEAGASGHVPAGRR</sequence>
<accession>A0AB39R8F5</accession>
<dbReference type="PANTHER" id="PTHR22642">
    <property type="entry name" value="IMIDAZOLONEPROPIONASE"/>
    <property type="match status" value="1"/>
</dbReference>
<dbReference type="PANTHER" id="PTHR22642:SF2">
    <property type="entry name" value="PROTEIN LONG AFTER FAR-RED 3"/>
    <property type="match status" value="1"/>
</dbReference>
<dbReference type="Gene3D" id="2.30.40.10">
    <property type="entry name" value="Urease, subunit C, domain 1"/>
    <property type="match status" value="1"/>
</dbReference>
<feature type="domain" description="Amidohydrolase 3" evidence="1">
    <location>
        <begin position="49"/>
        <end position="537"/>
    </location>
</feature>
<dbReference type="InterPro" id="IPR032466">
    <property type="entry name" value="Metal_Hydrolase"/>
</dbReference>
<dbReference type="RefSeq" id="WP_369227918.1">
    <property type="nucleotide sequence ID" value="NZ_CP163441.1"/>
</dbReference>
<evidence type="ECO:0000259" key="1">
    <source>
        <dbReference type="Pfam" id="PF07969"/>
    </source>
</evidence>
<keyword evidence="2" id="KW-0378">Hydrolase</keyword>
<proteinExistence type="predicted"/>
<dbReference type="EMBL" id="CP163441">
    <property type="protein sequence ID" value="XDQ49264.1"/>
    <property type="molecule type" value="Genomic_DNA"/>
</dbReference>
<dbReference type="InterPro" id="IPR013108">
    <property type="entry name" value="Amidohydro_3"/>
</dbReference>
<dbReference type="InterPro" id="IPR033932">
    <property type="entry name" value="YtcJ-like"/>
</dbReference>
<dbReference type="InterPro" id="IPR011059">
    <property type="entry name" value="Metal-dep_hydrolase_composite"/>
</dbReference>
<dbReference type="GO" id="GO:0016810">
    <property type="term" value="F:hydrolase activity, acting on carbon-nitrogen (but not peptide) bonds"/>
    <property type="evidence" value="ECO:0007669"/>
    <property type="project" value="InterPro"/>
</dbReference>
<dbReference type="SUPFAM" id="SSF51338">
    <property type="entry name" value="Composite domain of metallo-dependent hydrolases"/>
    <property type="match status" value="1"/>
</dbReference>
<reference evidence="2" key="1">
    <citation type="submission" date="2024-07" db="EMBL/GenBank/DDBJ databases">
        <authorList>
            <person name="Yu S.T."/>
        </authorList>
    </citation>
    <scope>NUCLEOTIDE SEQUENCE</scope>
    <source>
        <strain evidence="2">R39</strain>
    </source>
</reference>
<name>A0AB39R8F5_9ACTN</name>
<dbReference type="EC" id="3.5.-.-" evidence="2"/>
<dbReference type="SUPFAM" id="SSF51556">
    <property type="entry name" value="Metallo-dependent hydrolases"/>
    <property type="match status" value="1"/>
</dbReference>
<organism evidence="2">
    <name type="scientific">Streptomyces sp. R39</name>
    <dbReference type="NCBI Taxonomy" id="3238631"/>
    <lineage>
        <taxon>Bacteria</taxon>
        <taxon>Bacillati</taxon>
        <taxon>Actinomycetota</taxon>
        <taxon>Actinomycetes</taxon>
        <taxon>Kitasatosporales</taxon>
        <taxon>Streptomycetaceae</taxon>
        <taxon>Streptomyces</taxon>
    </lineage>
</organism>
<dbReference type="CDD" id="cd01300">
    <property type="entry name" value="YtcJ_like"/>
    <property type="match status" value="1"/>
</dbReference>
<protein>
    <submittedName>
        <fullName evidence="2">Amidohydrolase</fullName>
        <ecNumber evidence="2">3.5.-.-</ecNumber>
    </submittedName>
</protein>
<gene>
    <name evidence="2" type="ORF">AB5J52_47345</name>
</gene>
<dbReference type="Pfam" id="PF07969">
    <property type="entry name" value="Amidohydro_3"/>
    <property type="match status" value="1"/>
</dbReference>
<dbReference type="Gene3D" id="3.20.20.140">
    <property type="entry name" value="Metal-dependent hydrolases"/>
    <property type="match status" value="1"/>
</dbReference>